<evidence type="ECO:0000259" key="12">
    <source>
        <dbReference type="PROSITE" id="PS51186"/>
    </source>
</evidence>
<comment type="caution">
    <text evidence="13">The sequence shown here is derived from an EMBL/GenBank/DDBJ whole genome shotgun (WGS) entry which is preliminary data.</text>
</comment>
<evidence type="ECO:0000256" key="3">
    <source>
        <dbReference type="ARBA" id="ARBA00008870"/>
    </source>
</evidence>
<dbReference type="GO" id="GO:0032259">
    <property type="term" value="P:methylation"/>
    <property type="evidence" value="ECO:0007669"/>
    <property type="project" value="UniProtKB-KW"/>
</dbReference>
<evidence type="ECO:0000256" key="4">
    <source>
        <dbReference type="ARBA" id="ARBA00012950"/>
    </source>
</evidence>
<evidence type="ECO:0000256" key="10">
    <source>
        <dbReference type="ARBA" id="ARBA00047821"/>
    </source>
</evidence>
<dbReference type="PANTHER" id="PTHR20531:SF1">
    <property type="entry name" value="N-ALPHA-ACETYLTRANSFERASE 40"/>
    <property type="match status" value="1"/>
</dbReference>
<dbReference type="PROSITE" id="PS51186">
    <property type="entry name" value="GNAT"/>
    <property type="match status" value="1"/>
</dbReference>
<evidence type="ECO:0000256" key="2">
    <source>
        <dbReference type="ARBA" id="ARBA00004496"/>
    </source>
</evidence>
<dbReference type="CDD" id="cd04301">
    <property type="entry name" value="NAT_SF"/>
    <property type="match status" value="1"/>
</dbReference>
<keyword evidence="6" id="KW-0963">Cytoplasm</keyword>
<sequence length="201" mass="22923">MSATGSKAVRLANKVSGSDLEAVLNDIVAEGFKLHVFHSKDLPKSTQEGIWQALEENMKELYANSSTGWHPDDKRAELFHSLSRFIVAHPENESDTLAAYTMFRFEYEQGSDILYCYELQVLESYQRKSLGRLLMKALECIAQKWKMDQIMLTVFKANNRACQFYKAIGFTLDPTSPTEEDVEEFGIVDYEILSKTVTRSV</sequence>
<name>A0ABR3FXV5_9AGAR</name>
<evidence type="ECO:0000256" key="1">
    <source>
        <dbReference type="ARBA" id="ARBA00004123"/>
    </source>
</evidence>
<evidence type="ECO:0000313" key="13">
    <source>
        <dbReference type="EMBL" id="KAL0580386.1"/>
    </source>
</evidence>
<organism evidence="13 14">
    <name type="scientific">Marasmius crinis-equi</name>
    <dbReference type="NCBI Taxonomy" id="585013"/>
    <lineage>
        <taxon>Eukaryota</taxon>
        <taxon>Fungi</taxon>
        <taxon>Dikarya</taxon>
        <taxon>Basidiomycota</taxon>
        <taxon>Agaricomycotina</taxon>
        <taxon>Agaricomycetes</taxon>
        <taxon>Agaricomycetidae</taxon>
        <taxon>Agaricales</taxon>
        <taxon>Marasmiineae</taxon>
        <taxon>Marasmiaceae</taxon>
        <taxon>Marasmius</taxon>
    </lineage>
</organism>
<protein>
    <recommendedName>
        <fullName evidence="5">N-alpha-acetyltransferase 40</fullName>
        <ecNumber evidence="4">2.3.1.257</ecNumber>
    </recommendedName>
</protein>
<comment type="subcellular location">
    <subcellularLocation>
        <location evidence="2">Cytoplasm</location>
    </subcellularLocation>
    <subcellularLocation>
        <location evidence="1">Nucleus</location>
    </subcellularLocation>
</comment>
<keyword evidence="13" id="KW-0489">Methyltransferase</keyword>
<proteinExistence type="inferred from homology"/>
<accession>A0ABR3FXV5</accession>
<comment type="similarity">
    <text evidence="3">Belongs to the acetyltransferase family. NAA40 subfamily.</text>
</comment>
<evidence type="ECO:0000256" key="6">
    <source>
        <dbReference type="ARBA" id="ARBA00022490"/>
    </source>
</evidence>
<gene>
    <name evidence="13" type="primary">TRM44_2</name>
    <name evidence="13" type="ORF">V5O48_001631</name>
</gene>
<dbReference type="Gene3D" id="3.40.630.30">
    <property type="match status" value="1"/>
</dbReference>
<keyword evidence="8" id="KW-0539">Nucleus</keyword>
<keyword evidence="7 13" id="KW-0808">Transferase</keyword>
<evidence type="ECO:0000256" key="11">
    <source>
        <dbReference type="ARBA" id="ARBA00049524"/>
    </source>
</evidence>
<dbReference type="GO" id="GO:0141101">
    <property type="term" value="F:tRNA(Ser) (uridine(44)-2'-O-)-methyltransferase activity"/>
    <property type="evidence" value="ECO:0007669"/>
    <property type="project" value="UniProtKB-EC"/>
</dbReference>
<reference evidence="13 14" key="1">
    <citation type="submission" date="2024-02" db="EMBL/GenBank/DDBJ databases">
        <title>A draft genome for the cacao thread blight pathogen Marasmius crinis-equi.</title>
        <authorList>
            <person name="Cohen S.P."/>
            <person name="Baruah I.K."/>
            <person name="Amoako-Attah I."/>
            <person name="Bukari Y."/>
            <person name="Meinhardt L.W."/>
            <person name="Bailey B.A."/>
        </authorList>
    </citation>
    <scope>NUCLEOTIDE SEQUENCE [LARGE SCALE GENOMIC DNA]</scope>
    <source>
        <strain evidence="13 14">GH-76</strain>
    </source>
</reference>
<dbReference type="SUPFAM" id="SSF55729">
    <property type="entry name" value="Acyl-CoA N-acyltransferases (Nat)"/>
    <property type="match status" value="1"/>
</dbReference>
<dbReference type="PANTHER" id="PTHR20531">
    <property type="entry name" value="N-ALPHA-ACETYLTRANSFERASE 40"/>
    <property type="match status" value="1"/>
</dbReference>
<evidence type="ECO:0000256" key="8">
    <source>
        <dbReference type="ARBA" id="ARBA00023242"/>
    </source>
</evidence>
<comment type="catalytic activity">
    <reaction evidence="10">
        <text>N-terminal L-seryl-[histone H2A] + acetyl-CoA = N-terminal N(alpha)-acetyl-L-seryl-[histone H2A] + CoA + H(+)</text>
        <dbReference type="Rhea" id="RHEA:50600"/>
        <dbReference type="Rhea" id="RHEA-COMP:12742"/>
        <dbReference type="Rhea" id="RHEA-COMP:12744"/>
        <dbReference type="ChEBI" id="CHEBI:15378"/>
        <dbReference type="ChEBI" id="CHEBI:57287"/>
        <dbReference type="ChEBI" id="CHEBI:57288"/>
        <dbReference type="ChEBI" id="CHEBI:64738"/>
        <dbReference type="ChEBI" id="CHEBI:83690"/>
        <dbReference type="EC" id="2.3.1.257"/>
    </reaction>
</comment>
<dbReference type="Pfam" id="PF00583">
    <property type="entry name" value="Acetyltransf_1"/>
    <property type="match status" value="1"/>
</dbReference>
<dbReference type="InterPro" id="IPR000182">
    <property type="entry name" value="GNAT_dom"/>
</dbReference>
<evidence type="ECO:0000256" key="9">
    <source>
        <dbReference type="ARBA" id="ARBA00023315"/>
    </source>
</evidence>
<dbReference type="InterPro" id="IPR016181">
    <property type="entry name" value="Acyl_CoA_acyltransferase"/>
</dbReference>
<dbReference type="EC" id="2.3.1.257" evidence="4"/>
<keyword evidence="14" id="KW-1185">Reference proteome</keyword>
<feature type="domain" description="N-acetyltransferase" evidence="12">
    <location>
        <begin position="48"/>
        <end position="198"/>
    </location>
</feature>
<keyword evidence="9" id="KW-0012">Acyltransferase</keyword>
<evidence type="ECO:0000256" key="5">
    <source>
        <dbReference type="ARBA" id="ARBA00015043"/>
    </source>
</evidence>
<comment type="catalytic activity">
    <reaction evidence="11">
        <text>N-terminal L-seryl-[histone H4] + acetyl-CoA = N-terminal N(alpha)-acetyl-L-seryl-[histone H4] + CoA + H(+)</text>
        <dbReference type="Rhea" id="RHEA:50596"/>
        <dbReference type="Rhea" id="RHEA-COMP:12740"/>
        <dbReference type="Rhea" id="RHEA-COMP:12743"/>
        <dbReference type="ChEBI" id="CHEBI:15378"/>
        <dbReference type="ChEBI" id="CHEBI:57287"/>
        <dbReference type="ChEBI" id="CHEBI:57288"/>
        <dbReference type="ChEBI" id="CHEBI:64738"/>
        <dbReference type="ChEBI" id="CHEBI:83690"/>
        <dbReference type="EC" id="2.3.1.257"/>
    </reaction>
</comment>
<dbReference type="InterPro" id="IPR039949">
    <property type="entry name" value="NAA40"/>
</dbReference>
<evidence type="ECO:0000256" key="7">
    <source>
        <dbReference type="ARBA" id="ARBA00022679"/>
    </source>
</evidence>
<evidence type="ECO:0000313" key="14">
    <source>
        <dbReference type="Proteomes" id="UP001465976"/>
    </source>
</evidence>
<dbReference type="EMBL" id="JBAHYK010000032">
    <property type="protein sequence ID" value="KAL0580386.1"/>
    <property type="molecule type" value="Genomic_DNA"/>
</dbReference>
<dbReference type="Proteomes" id="UP001465976">
    <property type="component" value="Unassembled WGS sequence"/>
</dbReference>